<accession>A0ABQ6BXH4</accession>
<keyword evidence="5" id="KW-1185">Reference proteome</keyword>
<evidence type="ECO:0000313" key="4">
    <source>
        <dbReference type="EMBL" id="GLS05855.1"/>
    </source>
</evidence>
<protein>
    <submittedName>
        <fullName evidence="4">Multidrug resistance protein A</fullName>
    </submittedName>
</protein>
<dbReference type="Gene3D" id="2.40.30.170">
    <property type="match status" value="1"/>
</dbReference>
<dbReference type="SUPFAM" id="SSF111369">
    <property type="entry name" value="HlyD-like secretion proteins"/>
    <property type="match status" value="2"/>
</dbReference>
<dbReference type="InterPro" id="IPR058634">
    <property type="entry name" value="AaeA-lik-b-barrel"/>
</dbReference>
<evidence type="ECO:0000256" key="1">
    <source>
        <dbReference type="ARBA" id="ARBA00004196"/>
    </source>
</evidence>
<comment type="subcellular location">
    <subcellularLocation>
        <location evidence="1">Cell envelope</location>
    </subcellularLocation>
</comment>
<evidence type="ECO:0000313" key="5">
    <source>
        <dbReference type="Proteomes" id="UP001156836"/>
    </source>
</evidence>
<evidence type="ECO:0000259" key="2">
    <source>
        <dbReference type="Pfam" id="PF25885"/>
    </source>
</evidence>
<dbReference type="RefSeq" id="WP_018746748.1">
    <property type="nucleotide sequence ID" value="NZ_BAABUF010000024.1"/>
</dbReference>
<organism evidence="4 5">
    <name type="scientific">Chitiniphilus shinanonensis</name>
    <dbReference type="NCBI Taxonomy" id="553088"/>
    <lineage>
        <taxon>Bacteria</taxon>
        <taxon>Pseudomonadati</taxon>
        <taxon>Pseudomonadota</taxon>
        <taxon>Betaproteobacteria</taxon>
        <taxon>Neisseriales</taxon>
        <taxon>Chitinibacteraceae</taxon>
        <taxon>Chitiniphilus</taxon>
    </lineage>
</organism>
<dbReference type="Pfam" id="PF25963">
    <property type="entry name" value="Beta-barrel_AAEA"/>
    <property type="match status" value="1"/>
</dbReference>
<proteinExistence type="predicted"/>
<evidence type="ECO:0000259" key="3">
    <source>
        <dbReference type="Pfam" id="PF25963"/>
    </source>
</evidence>
<dbReference type="Pfam" id="PF25885">
    <property type="entry name" value="HH_EMRA"/>
    <property type="match status" value="1"/>
</dbReference>
<dbReference type="Gene3D" id="2.40.50.100">
    <property type="match status" value="1"/>
</dbReference>
<comment type="caution">
    <text evidence="4">The sequence shown here is derived from an EMBL/GenBank/DDBJ whole genome shotgun (WGS) entry which is preliminary data.</text>
</comment>
<gene>
    <name evidence="4" type="primary">emrA</name>
    <name evidence="4" type="ORF">GCM10007860_30140</name>
</gene>
<dbReference type="PANTHER" id="PTHR30386:SF19">
    <property type="entry name" value="MULTIDRUG EXPORT PROTEIN EMRA-RELATED"/>
    <property type="match status" value="1"/>
</dbReference>
<feature type="domain" description="p-hydroxybenzoic acid efflux pump subunit AaeA-like beta-barrel" evidence="3">
    <location>
        <begin position="246"/>
        <end position="336"/>
    </location>
</feature>
<dbReference type="Proteomes" id="UP001156836">
    <property type="component" value="Unassembled WGS sequence"/>
</dbReference>
<dbReference type="EMBL" id="BSOZ01000069">
    <property type="protein sequence ID" value="GLS05855.1"/>
    <property type="molecule type" value="Genomic_DNA"/>
</dbReference>
<feature type="domain" description="Multidrug export protein EmrA/FarA alpha-helical hairpin" evidence="2">
    <location>
        <begin position="89"/>
        <end position="208"/>
    </location>
</feature>
<dbReference type="PANTHER" id="PTHR30386">
    <property type="entry name" value="MEMBRANE FUSION SUBUNIT OF EMRAB-TOLC MULTIDRUG EFFLUX PUMP"/>
    <property type="match status" value="1"/>
</dbReference>
<name>A0ABQ6BXH4_9NEIS</name>
<sequence length="384" mass="41353">MSQPQTPVASRKRKPLLLALTVLFIAAGIGYGIHWVTVAAKRETTDNAYVGGNVVTLTSQVTGTVTEIRADETQLVKAGEDLVRLDPADATVALRQAEAKLGETVRDLKKQYANVDQYEVILEQRRIDLKKARADYDRRAPLAAEQLVAAEEVAHAKEALDNAQVGLDVAQKQLEAARAGVAGVDLIHHPSVLAAKSNFVQAWLATRRNAVPAPVTGYVAKRGVQVGARVSPGTTLMTIVPLDQLWVDANFKESELKNIRIGQKAKAVADVYGSKVEYHGTVIGLAAGTGSAFSLLPAQNATGNWIKVVQRVPVRIALDAKELSEHPLRVGLSMEVEVDTEQRDGPVLATQPAGKSLFSTKALEQPLPEAERMADEIIARNAVH</sequence>
<dbReference type="InterPro" id="IPR050739">
    <property type="entry name" value="MFP"/>
</dbReference>
<reference evidence="5" key="1">
    <citation type="journal article" date="2019" name="Int. J. Syst. Evol. Microbiol.">
        <title>The Global Catalogue of Microorganisms (GCM) 10K type strain sequencing project: providing services to taxonomists for standard genome sequencing and annotation.</title>
        <authorList>
            <consortium name="The Broad Institute Genomics Platform"/>
            <consortium name="The Broad Institute Genome Sequencing Center for Infectious Disease"/>
            <person name="Wu L."/>
            <person name="Ma J."/>
        </authorList>
    </citation>
    <scope>NUCLEOTIDE SEQUENCE [LARGE SCALE GENOMIC DNA]</scope>
    <source>
        <strain evidence="5">NBRC 104970</strain>
    </source>
</reference>
<dbReference type="InterPro" id="IPR058633">
    <property type="entry name" value="EmrA/FarA_HH"/>
</dbReference>